<protein>
    <submittedName>
        <fullName evidence="2">Alpha/beta hydrolase fold protein</fullName>
    </submittedName>
</protein>
<dbReference type="PRINTS" id="PR00111">
    <property type="entry name" value="ABHYDROLASE"/>
</dbReference>
<proteinExistence type="predicted"/>
<accession>A0A917GK96</accession>
<sequence length="274" mass="29521">MPYLQRSGAKIWCDTEGEGSPLLLIQGLGYPSDASWRILPALAAQHTVILLDNRGTGRSDVPERPWIIADMARDAAVAIEAAGMGPAHVAGFSMGGLIAQELALTRPDLVRSLTLGCTSPGGKDAVPMRQKVAQQFVDWGNLSAEKAAWQAAKVCYAETTPHEEIQADIAVRMQVPTSRRGYAGQMAAIGKYHGAANRLWMWRRPVLVVHGSLDLIVPVENVQVLTQRLSHVEVRVVHGAGHILMTDATDELVETMLAHTARVDSGTVDAKVAL</sequence>
<dbReference type="InterPro" id="IPR050471">
    <property type="entry name" value="AB_hydrolase"/>
</dbReference>
<dbReference type="PANTHER" id="PTHR43433:SF5">
    <property type="entry name" value="AB HYDROLASE-1 DOMAIN-CONTAINING PROTEIN"/>
    <property type="match status" value="1"/>
</dbReference>
<dbReference type="PANTHER" id="PTHR43433">
    <property type="entry name" value="HYDROLASE, ALPHA/BETA FOLD FAMILY PROTEIN"/>
    <property type="match status" value="1"/>
</dbReference>
<dbReference type="AlphaFoldDB" id="A0A917GK96"/>
<reference evidence="2" key="1">
    <citation type="journal article" date="2014" name="Int. J. Syst. Evol. Microbiol.">
        <title>Complete genome sequence of Corynebacterium casei LMG S-19264T (=DSM 44701T), isolated from a smear-ripened cheese.</title>
        <authorList>
            <consortium name="US DOE Joint Genome Institute (JGI-PGF)"/>
            <person name="Walter F."/>
            <person name="Albersmeier A."/>
            <person name="Kalinowski J."/>
            <person name="Ruckert C."/>
        </authorList>
    </citation>
    <scope>NUCLEOTIDE SEQUENCE</scope>
    <source>
        <strain evidence="2">CGMCC 1.12187</strain>
    </source>
</reference>
<dbReference type="GO" id="GO:0004806">
    <property type="term" value="F:triacylglycerol lipase activity"/>
    <property type="evidence" value="ECO:0007669"/>
    <property type="project" value="TreeGrafter"/>
</dbReference>
<dbReference type="SUPFAM" id="SSF53474">
    <property type="entry name" value="alpha/beta-Hydrolases"/>
    <property type="match status" value="1"/>
</dbReference>
<dbReference type="Pfam" id="PF00561">
    <property type="entry name" value="Abhydrolase_1"/>
    <property type="match status" value="1"/>
</dbReference>
<gene>
    <name evidence="2" type="ORF">GCM10011374_08860</name>
</gene>
<dbReference type="Gene3D" id="3.40.50.1820">
    <property type="entry name" value="alpha/beta hydrolase"/>
    <property type="match status" value="1"/>
</dbReference>
<dbReference type="RefSeq" id="WP_188534648.1">
    <property type="nucleotide sequence ID" value="NZ_BMEQ01000003.1"/>
</dbReference>
<organism evidence="2 3">
    <name type="scientific">Kocuria dechangensis</name>
    <dbReference type="NCBI Taxonomy" id="1176249"/>
    <lineage>
        <taxon>Bacteria</taxon>
        <taxon>Bacillati</taxon>
        <taxon>Actinomycetota</taxon>
        <taxon>Actinomycetes</taxon>
        <taxon>Micrococcales</taxon>
        <taxon>Micrococcaceae</taxon>
        <taxon>Kocuria</taxon>
    </lineage>
</organism>
<dbReference type="InterPro" id="IPR000073">
    <property type="entry name" value="AB_hydrolase_1"/>
</dbReference>
<keyword evidence="3" id="KW-1185">Reference proteome</keyword>
<evidence type="ECO:0000313" key="2">
    <source>
        <dbReference type="EMBL" id="GGG48685.1"/>
    </source>
</evidence>
<name>A0A917GK96_9MICC</name>
<dbReference type="InterPro" id="IPR029058">
    <property type="entry name" value="AB_hydrolase_fold"/>
</dbReference>
<comment type="caution">
    <text evidence="2">The sequence shown here is derived from an EMBL/GenBank/DDBJ whole genome shotgun (WGS) entry which is preliminary data.</text>
</comment>
<keyword evidence="2" id="KW-0378">Hydrolase</keyword>
<evidence type="ECO:0000259" key="1">
    <source>
        <dbReference type="Pfam" id="PF00561"/>
    </source>
</evidence>
<evidence type="ECO:0000313" key="3">
    <source>
        <dbReference type="Proteomes" id="UP000638848"/>
    </source>
</evidence>
<reference evidence="2" key="2">
    <citation type="submission" date="2020-09" db="EMBL/GenBank/DDBJ databases">
        <authorList>
            <person name="Sun Q."/>
            <person name="Zhou Y."/>
        </authorList>
    </citation>
    <scope>NUCLEOTIDE SEQUENCE</scope>
    <source>
        <strain evidence="2">CGMCC 1.12187</strain>
    </source>
</reference>
<dbReference type="EMBL" id="BMEQ01000003">
    <property type="protein sequence ID" value="GGG48685.1"/>
    <property type="molecule type" value="Genomic_DNA"/>
</dbReference>
<feature type="domain" description="AB hydrolase-1" evidence="1">
    <location>
        <begin position="21"/>
        <end position="245"/>
    </location>
</feature>
<dbReference type="GO" id="GO:0046503">
    <property type="term" value="P:glycerolipid catabolic process"/>
    <property type="evidence" value="ECO:0007669"/>
    <property type="project" value="TreeGrafter"/>
</dbReference>
<dbReference type="Proteomes" id="UP000638848">
    <property type="component" value="Unassembled WGS sequence"/>
</dbReference>